<accession>A0A5J5AYU6</accession>
<reference evidence="1 2" key="1">
    <citation type="submission" date="2019-09" db="EMBL/GenBank/DDBJ databases">
        <title>A chromosome-level genome assembly of the Chinese tupelo Nyssa sinensis.</title>
        <authorList>
            <person name="Yang X."/>
            <person name="Kang M."/>
            <person name="Yang Y."/>
            <person name="Xiong H."/>
            <person name="Wang M."/>
            <person name="Zhang Z."/>
            <person name="Wang Z."/>
            <person name="Wu H."/>
            <person name="Ma T."/>
            <person name="Liu J."/>
            <person name="Xi Z."/>
        </authorList>
    </citation>
    <scope>NUCLEOTIDE SEQUENCE [LARGE SCALE GENOMIC DNA]</scope>
    <source>
        <strain evidence="1">J267</strain>
        <tissue evidence="1">Leaf</tissue>
    </source>
</reference>
<organism evidence="1 2">
    <name type="scientific">Nyssa sinensis</name>
    <dbReference type="NCBI Taxonomy" id="561372"/>
    <lineage>
        <taxon>Eukaryota</taxon>
        <taxon>Viridiplantae</taxon>
        <taxon>Streptophyta</taxon>
        <taxon>Embryophyta</taxon>
        <taxon>Tracheophyta</taxon>
        <taxon>Spermatophyta</taxon>
        <taxon>Magnoliopsida</taxon>
        <taxon>eudicotyledons</taxon>
        <taxon>Gunneridae</taxon>
        <taxon>Pentapetalae</taxon>
        <taxon>asterids</taxon>
        <taxon>Cornales</taxon>
        <taxon>Nyssaceae</taxon>
        <taxon>Nyssa</taxon>
    </lineage>
</organism>
<dbReference type="AlphaFoldDB" id="A0A5J5AYU6"/>
<name>A0A5J5AYU6_9ASTE</name>
<evidence type="ECO:0000313" key="1">
    <source>
        <dbReference type="EMBL" id="KAA8535428.1"/>
    </source>
</evidence>
<keyword evidence="2" id="KW-1185">Reference proteome</keyword>
<evidence type="ECO:0000313" key="2">
    <source>
        <dbReference type="Proteomes" id="UP000325577"/>
    </source>
</evidence>
<protein>
    <submittedName>
        <fullName evidence="1">Uncharacterized protein</fullName>
    </submittedName>
</protein>
<dbReference type="OrthoDB" id="1906820at2759"/>
<dbReference type="Proteomes" id="UP000325577">
    <property type="component" value="Linkage Group LG17"/>
</dbReference>
<dbReference type="EMBL" id="CM018040">
    <property type="protein sequence ID" value="KAA8535428.1"/>
    <property type="molecule type" value="Genomic_DNA"/>
</dbReference>
<proteinExistence type="predicted"/>
<gene>
    <name evidence="1" type="ORF">F0562_030431</name>
</gene>
<sequence length="96" mass="10699">MPRSKTRAVSECWANVVEVAMMEALAGQKVVELAIAWAFPKVDVVMLVVSFLASSYVFVPRSGYIVAHKVARFALCNGLDVTWEDCFPPWLQHLVT</sequence>